<evidence type="ECO:0000313" key="4">
    <source>
        <dbReference type="Proteomes" id="UP000287547"/>
    </source>
</evidence>
<dbReference type="OrthoDB" id="4569196at2"/>
<dbReference type="SMART" id="SM00422">
    <property type="entry name" value="HTH_MERR"/>
    <property type="match status" value="1"/>
</dbReference>
<name>A0A428Z235_KIBAR</name>
<dbReference type="SUPFAM" id="SSF46955">
    <property type="entry name" value="Putative DNA-binding domain"/>
    <property type="match status" value="1"/>
</dbReference>
<keyword evidence="1" id="KW-0238">DNA-binding</keyword>
<dbReference type="GO" id="GO:0003677">
    <property type="term" value="F:DNA binding"/>
    <property type="evidence" value="ECO:0007669"/>
    <property type="project" value="UniProtKB-KW"/>
</dbReference>
<evidence type="ECO:0000259" key="2">
    <source>
        <dbReference type="PROSITE" id="PS50937"/>
    </source>
</evidence>
<organism evidence="3 4">
    <name type="scientific">Kibdelosporangium aridum</name>
    <dbReference type="NCBI Taxonomy" id="2030"/>
    <lineage>
        <taxon>Bacteria</taxon>
        <taxon>Bacillati</taxon>
        <taxon>Actinomycetota</taxon>
        <taxon>Actinomycetes</taxon>
        <taxon>Pseudonocardiales</taxon>
        <taxon>Pseudonocardiaceae</taxon>
        <taxon>Kibdelosporangium</taxon>
    </lineage>
</organism>
<dbReference type="GO" id="GO:0003700">
    <property type="term" value="F:DNA-binding transcription factor activity"/>
    <property type="evidence" value="ECO:0007669"/>
    <property type="project" value="InterPro"/>
</dbReference>
<dbReference type="PROSITE" id="PS50937">
    <property type="entry name" value="HTH_MERR_2"/>
    <property type="match status" value="1"/>
</dbReference>
<dbReference type="Proteomes" id="UP000287547">
    <property type="component" value="Unassembled WGS sequence"/>
</dbReference>
<evidence type="ECO:0000313" key="3">
    <source>
        <dbReference type="EMBL" id="RSM79332.1"/>
    </source>
</evidence>
<gene>
    <name evidence="3" type="ORF">DMH04_31770</name>
</gene>
<dbReference type="PANTHER" id="PTHR30204:SF93">
    <property type="entry name" value="HTH MERR-TYPE DOMAIN-CONTAINING PROTEIN"/>
    <property type="match status" value="1"/>
</dbReference>
<dbReference type="Pfam" id="PF13411">
    <property type="entry name" value="MerR_1"/>
    <property type="match status" value="1"/>
</dbReference>
<proteinExistence type="predicted"/>
<dbReference type="InterPro" id="IPR047057">
    <property type="entry name" value="MerR_fam"/>
</dbReference>
<accession>A0A428Z235</accession>
<protein>
    <submittedName>
        <fullName evidence="3">MerR family transcriptional regulator</fullName>
    </submittedName>
</protein>
<dbReference type="InterPro" id="IPR000551">
    <property type="entry name" value="MerR-type_HTH_dom"/>
</dbReference>
<comment type="caution">
    <text evidence="3">The sequence shown here is derived from an EMBL/GenBank/DDBJ whole genome shotgun (WGS) entry which is preliminary data.</text>
</comment>
<dbReference type="RefSeq" id="WP_037250699.1">
    <property type="nucleotide sequence ID" value="NZ_QHKI01000033.1"/>
</dbReference>
<dbReference type="CDD" id="cd00592">
    <property type="entry name" value="HTH_MerR-like"/>
    <property type="match status" value="1"/>
</dbReference>
<reference evidence="3 4" key="1">
    <citation type="submission" date="2018-05" db="EMBL/GenBank/DDBJ databases">
        <title>Evolution of GPA BGCs.</title>
        <authorList>
            <person name="Waglechner N."/>
            <person name="Wright G.D."/>
        </authorList>
    </citation>
    <scope>NUCLEOTIDE SEQUENCE [LARGE SCALE GENOMIC DNA]</scope>
    <source>
        <strain evidence="3 4">A82846</strain>
    </source>
</reference>
<sequence length="238" mass="25869">MRIGELADLVGLTTRAIRHYHHRGLLPEPARRANGYRAYGLRDVIVLARIRRLTELGLSLDEVRDALADEHGNDLREALVALDGDLARQEAVIRGRRAKLATLIAQVELRPDSTISVELAGLLADLPAPGGEIGTLERELLTLLDMAPGRDEVVSVLRAHPFDPAVSADLARRLDELADAPVDDPRITPLAIDIARSVPVGLLPTEVDFDHPFSAAVLESLKPAQAEVVRQAMLQGEP</sequence>
<evidence type="ECO:0000256" key="1">
    <source>
        <dbReference type="ARBA" id="ARBA00023125"/>
    </source>
</evidence>
<dbReference type="InterPro" id="IPR009061">
    <property type="entry name" value="DNA-bd_dom_put_sf"/>
</dbReference>
<dbReference type="PRINTS" id="PR00040">
    <property type="entry name" value="HTHMERR"/>
</dbReference>
<dbReference type="Gene3D" id="1.10.1660.10">
    <property type="match status" value="1"/>
</dbReference>
<dbReference type="AlphaFoldDB" id="A0A428Z235"/>
<dbReference type="PANTHER" id="PTHR30204">
    <property type="entry name" value="REDOX-CYCLING DRUG-SENSING TRANSCRIPTIONAL ACTIVATOR SOXR"/>
    <property type="match status" value="1"/>
</dbReference>
<dbReference type="EMBL" id="QHKI01000033">
    <property type="protein sequence ID" value="RSM79332.1"/>
    <property type="molecule type" value="Genomic_DNA"/>
</dbReference>
<feature type="domain" description="HTH merR-type" evidence="2">
    <location>
        <begin position="1"/>
        <end position="69"/>
    </location>
</feature>